<organism evidence="1 2">
    <name type="scientific">Leptospirillum ferriphilum</name>
    <dbReference type="NCBI Taxonomy" id="178606"/>
    <lineage>
        <taxon>Bacteria</taxon>
        <taxon>Pseudomonadati</taxon>
        <taxon>Nitrospirota</taxon>
        <taxon>Nitrospiria</taxon>
        <taxon>Nitrospirales</taxon>
        <taxon>Nitrospiraceae</taxon>
        <taxon>Leptospirillum</taxon>
    </lineage>
</organism>
<dbReference type="RefSeq" id="WP_099590562.1">
    <property type="nucleotide sequence ID" value="NZ_JBPKCJ010000008.1"/>
</dbReference>
<dbReference type="AlphaFoldDB" id="A0A094W5Q1"/>
<gene>
    <name evidence="1" type="ORF">LptCag_1622</name>
</gene>
<comment type="caution">
    <text evidence="1">The sequence shown here is derived from an EMBL/GenBank/DDBJ whole genome shotgun (WGS) entry which is preliminary data.</text>
</comment>
<accession>A0A094W5Q1</accession>
<evidence type="ECO:0000313" key="2">
    <source>
        <dbReference type="Proteomes" id="UP000029452"/>
    </source>
</evidence>
<evidence type="ECO:0008006" key="3">
    <source>
        <dbReference type="Google" id="ProtNLM"/>
    </source>
</evidence>
<proteinExistence type="predicted"/>
<dbReference type="PATRIC" id="fig|178606.4.peg.2379"/>
<protein>
    <recommendedName>
        <fullName evidence="3">DUF4177 domain-containing protein</fullName>
    </recommendedName>
</protein>
<reference evidence="1 2" key="1">
    <citation type="submission" date="2014-06" db="EMBL/GenBank/DDBJ databases">
        <title>Draft genome sequence of iron oxidizing acidophile Leptospirillum ferriphilum DSM14647.</title>
        <authorList>
            <person name="Cardenas J.P."/>
            <person name="Lazcano M."/>
            <person name="Ossandon F.J."/>
            <person name="Corbett M."/>
            <person name="Holmes D.S."/>
            <person name="Watkin E."/>
        </authorList>
    </citation>
    <scope>NUCLEOTIDE SEQUENCE [LARGE SCALE GENOMIC DNA]</scope>
    <source>
        <strain evidence="1 2">DSM 14647</strain>
    </source>
</reference>
<dbReference type="Proteomes" id="UP000029452">
    <property type="component" value="Unassembled WGS sequence"/>
</dbReference>
<name>A0A094W5Q1_9BACT</name>
<sequence length="56" mass="6662">MAAWEYRVFGVSREQVENQLNFIGEDGWELVQVIVMNNPEVPYQCIFKRRQDEMPA</sequence>
<evidence type="ECO:0000313" key="1">
    <source>
        <dbReference type="EMBL" id="KGA92788.1"/>
    </source>
</evidence>
<dbReference type="EMBL" id="JPGK01000011">
    <property type="protein sequence ID" value="KGA92788.1"/>
    <property type="molecule type" value="Genomic_DNA"/>
</dbReference>